<evidence type="ECO:0000256" key="2">
    <source>
        <dbReference type="SAM" id="SignalP"/>
    </source>
</evidence>
<dbReference type="EMBL" id="CP002930">
    <property type="protein sequence ID" value="AFY02784.1"/>
    <property type="molecule type" value="Genomic_DNA"/>
</dbReference>
<feature type="chain" id="PRO_5003914149" evidence="2">
    <location>
        <begin position="22"/>
        <end position="922"/>
    </location>
</feature>
<protein>
    <submittedName>
        <fullName evidence="4">Cell wall surface anchor family protein</fullName>
    </submittedName>
</protein>
<gene>
    <name evidence="4" type="ORF">Bdt_3109</name>
</gene>
<accession>K7ZC05</accession>
<evidence type="ECO:0000313" key="4">
    <source>
        <dbReference type="EMBL" id="AFY02784.1"/>
    </source>
</evidence>
<organism evidence="4 5">
    <name type="scientific">Bdellovibrio bacteriovorus str. Tiberius</name>
    <dbReference type="NCBI Taxonomy" id="1069642"/>
    <lineage>
        <taxon>Bacteria</taxon>
        <taxon>Pseudomonadati</taxon>
        <taxon>Bdellovibrionota</taxon>
        <taxon>Bdellovibrionia</taxon>
        <taxon>Bdellovibrionales</taxon>
        <taxon>Pseudobdellovibrionaceae</taxon>
        <taxon>Bdellovibrio</taxon>
    </lineage>
</organism>
<dbReference type="RefSeq" id="WP_015092202.1">
    <property type="nucleotide sequence ID" value="NC_019567.1"/>
</dbReference>
<dbReference type="InterPro" id="IPR030392">
    <property type="entry name" value="S74_ICA"/>
</dbReference>
<dbReference type="OrthoDB" id="5287406at2"/>
<name>K7ZC05_BDEBC</name>
<dbReference type="PATRIC" id="fig|1069642.3.peg.3074"/>
<evidence type="ECO:0000313" key="5">
    <source>
        <dbReference type="Proteomes" id="UP000010074"/>
    </source>
</evidence>
<dbReference type="Proteomes" id="UP000010074">
    <property type="component" value="Chromosome"/>
</dbReference>
<dbReference type="Pfam" id="PF13884">
    <property type="entry name" value="Peptidase_S74"/>
    <property type="match status" value="1"/>
</dbReference>
<feature type="signal peptide" evidence="2">
    <location>
        <begin position="1"/>
        <end position="21"/>
    </location>
</feature>
<reference evidence="4 5" key="1">
    <citation type="journal article" date="2012" name="BMC Genomics">
        <title>Genome analysis of a simultaneously predatory and prey-independent, novel Bdellovibrio bacteriovorus from the River Tiber, supports in silico predictions of both ancient and recent lateral gene transfer from diverse bacteria.</title>
        <authorList>
            <person name="Hobley L."/>
            <person name="Lerner T.R."/>
            <person name="Williams L.E."/>
            <person name="Lambert C."/>
            <person name="Till R."/>
            <person name="Milner D.S."/>
            <person name="Basford S.M."/>
            <person name="Capeness M.J."/>
            <person name="Fenton A.K."/>
            <person name="Atterbury R.J."/>
            <person name="Harris M.A."/>
            <person name="Sockett R.E."/>
        </authorList>
    </citation>
    <scope>NUCLEOTIDE SEQUENCE [LARGE SCALE GENOMIC DNA]</scope>
    <source>
        <strain evidence="4 5">Tiberius</strain>
    </source>
</reference>
<evidence type="ECO:0000259" key="3">
    <source>
        <dbReference type="PROSITE" id="PS51688"/>
    </source>
</evidence>
<dbReference type="STRING" id="1069642.Bdt_3109"/>
<feature type="coiled-coil region" evidence="1">
    <location>
        <begin position="870"/>
        <end position="918"/>
    </location>
</feature>
<dbReference type="HOGENOM" id="CLU_316352_0_0_7"/>
<evidence type="ECO:0000256" key="1">
    <source>
        <dbReference type="SAM" id="Coils"/>
    </source>
</evidence>
<proteinExistence type="predicted"/>
<dbReference type="KEGG" id="bbat:Bdt_3109"/>
<dbReference type="AlphaFoldDB" id="K7ZC05"/>
<feature type="domain" description="Peptidase S74" evidence="3">
    <location>
        <begin position="782"/>
        <end position="877"/>
    </location>
</feature>
<dbReference type="PROSITE" id="PS51688">
    <property type="entry name" value="ICA"/>
    <property type="match status" value="1"/>
</dbReference>
<keyword evidence="1" id="KW-0175">Coiled coil</keyword>
<keyword evidence="2" id="KW-0732">Signal</keyword>
<sequence>MKNLIYSLMLILTTASVPAQAASPSPGPLFTYEGLLTDAAGTPITTTQTVLLQIIYPSTCVVFEETHSITPGSSGEFSVIVGSGTRTDSTGNTADRIFASAGSVTCSDTSTVTASGFTTRSLRVRVGGTDLTPDVAINTVPFAINAARLADKTAADFVQVSASTTQTNVDSVFSRYSTLNSVLNMFTTAGANGQVLIGTGTGYTPANLTAGSGINITNSSGGITISASGGGGSVTSVTAQSPLGVAGTAAVPDLFITQANSTTNGYLSSADWQAFNNKQDKSLSTGRIWVGSSGMSVEVPVSGDATLDYSGALSLASVGTPGTYPKVTVDAKGRVTAGSALVAADIPSLDWNKITTGLPSSLSGYGILDAVKNFGGTAGIMSGIDAARPAAGNAGLLYISSDTHQIYRDNGSSWSTLGGGGAATPISLTSQVTGVLPIANGGTGASSVVGAMATLSPLTSKGDILVHNGTNNVRLPAGSPGQVLTADTADANGVKWISIPTGTVTNVTGTAPVVVSNNTTTPTISVNDATASTKGVVQIGSGLNVTSGTVSVNPASFPSIVPVSKGGTGTGTIAANKILMTNGSANAFTEFSCGIGQAIAFDAMGVAGCSSYSSLGVIVNSGNSLGIPMIVGTNDAFSLSLETNNTTRMTIDDNGRVGIGTTTPATPLHVLGSGEVARFVSSATGGVVLDSTALNYNPSLIYRKTNINRWSMMVNAVSESGSNLGSNFSILRYDDAGTTLGAAVTIDRATGNFGINTAAPTYTIHVTGTAGLSTGSAWTVASDARLKDVHGDYEYGLNEILKLHTVRYNYKAGNAAKIPSDVPMVGFIAQEVQQVIPDAVKTRADGYLELNVDPIHWATVNAVKDLHGMCKATQDQLNTITRKVASLEEDAAAKDLRIKALEDENKSLKKDLEMIKAKLGLQ</sequence>